<comment type="pathway">
    <text evidence="1 10">Cofactor biosynthesis; (R)-pantothenate biosynthesis; (R)-pantoate from 3-methyl-2-oxobutanoate: step 2/2.</text>
</comment>
<dbReference type="InterPro" id="IPR013752">
    <property type="entry name" value="KPA_reductase"/>
</dbReference>
<dbReference type="GO" id="GO:0015940">
    <property type="term" value="P:pantothenate biosynthetic process"/>
    <property type="evidence" value="ECO:0007669"/>
    <property type="project" value="UniProtKB-UniPathway"/>
</dbReference>
<dbReference type="InterPro" id="IPR008927">
    <property type="entry name" value="6-PGluconate_DH-like_C_sf"/>
</dbReference>
<dbReference type="GO" id="GO:0005737">
    <property type="term" value="C:cytoplasm"/>
    <property type="evidence" value="ECO:0007669"/>
    <property type="project" value="TreeGrafter"/>
</dbReference>
<comment type="function">
    <text evidence="10">Catalyzes the NADPH-dependent reduction of ketopantoate into pantoic acid.</text>
</comment>
<organism evidence="13 14">
    <name type="scientific">Achromobacter deleyi</name>
    <dbReference type="NCBI Taxonomy" id="1353891"/>
    <lineage>
        <taxon>Bacteria</taxon>
        <taxon>Pseudomonadati</taxon>
        <taxon>Pseudomonadota</taxon>
        <taxon>Betaproteobacteria</taxon>
        <taxon>Burkholderiales</taxon>
        <taxon>Alcaligenaceae</taxon>
        <taxon>Achromobacter</taxon>
    </lineage>
</organism>
<comment type="catalytic activity">
    <reaction evidence="9 10">
        <text>(R)-pantoate + NADP(+) = 2-dehydropantoate + NADPH + H(+)</text>
        <dbReference type="Rhea" id="RHEA:16233"/>
        <dbReference type="ChEBI" id="CHEBI:11561"/>
        <dbReference type="ChEBI" id="CHEBI:15378"/>
        <dbReference type="ChEBI" id="CHEBI:15980"/>
        <dbReference type="ChEBI" id="CHEBI:57783"/>
        <dbReference type="ChEBI" id="CHEBI:58349"/>
        <dbReference type="EC" id="1.1.1.169"/>
    </reaction>
</comment>
<evidence type="ECO:0000256" key="2">
    <source>
        <dbReference type="ARBA" id="ARBA00007870"/>
    </source>
</evidence>
<dbReference type="SUPFAM" id="SSF48179">
    <property type="entry name" value="6-phosphogluconate dehydrogenase C-terminal domain-like"/>
    <property type="match status" value="1"/>
</dbReference>
<evidence type="ECO:0000256" key="1">
    <source>
        <dbReference type="ARBA" id="ARBA00004994"/>
    </source>
</evidence>
<dbReference type="Gene3D" id="3.40.50.720">
    <property type="entry name" value="NAD(P)-binding Rossmann-like Domain"/>
    <property type="match status" value="1"/>
</dbReference>
<evidence type="ECO:0000256" key="8">
    <source>
        <dbReference type="ARBA" id="ARBA00032024"/>
    </source>
</evidence>
<dbReference type="Pfam" id="PF02558">
    <property type="entry name" value="ApbA"/>
    <property type="match status" value="1"/>
</dbReference>
<comment type="similarity">
    <text evidence="2 10">Belongs to the ketopantoate reductase family.</text>
</comment>
<dbReference type="Pfam" id="PF08546">
    <property type="entry name" value="ApbA_C"/>
    <property type="match status" value="1"/>
</dbReference>
<keyword evidence="5 10" id="KW-0566">Pantothenate biosynthesis</keyword>
<dbReference type="UniPathway" id="UPA00028">
    <property type="reaction ID" value="UER00004"/>
</dbReference>
<evidence type="ECO:0000313" key="14">
    <source>
        <dbReference type="Proteomes" id="UP000494111"/>
    </source>
</evidence>
<evidence type="ECO:0000256" key="5">
    <source>
        <dbReference type="ARBA" id="ARBA00022655"/>
    </source>
</evidence>
<evidence type="ECO:0000256" key="9">
    <source>
        <dbReference type="ARBA" id="ARBA00048793"/>
    </source>
</evidence>
<evidence type="ECO:0000256" key="3">
    <source>
        <dbReference type="ARBA" id="ARBA00013014"/>
    </source>
</evidence>
<dbReference type="EMBL" id="CADIJO010000004">
    <property type="protein sequence ID" value="CAB3681568.1"/>
    <property type="molecule type" value="Genomic_DNA"/>
</dbReference>
<dbReference type="AlphaFoldDB" id="A0A6S6ZJM8"/>
<dbReference type="EC" id="1.1.1.169" evidence="3 10"/>
<dbReference type="InterPro" id="IPR013332">
    <property type="entry name" value="KPR_N"/>
</dbReference>
<keyword evidence="7 10" id="KW-0560">Oxidoreductase</keyword>
<name>A0A6S6ZJM8_9BURK</name>
<dbReference type="NCBIfam" id="TIGR00745">
    <property type="entry name" value="apbA_panE"/>
    <property type="match status" value="1"/>
</dbReference>
<feature type="domain" description="Ketopantoate reductase N-terminal" evidence="11">
    <location>
        <begin position="3"/>
        <end position="148"/>
    </location>
</feature>
<protein>
    <recommendedName>
        <fullName evidence="4 10">2-dehydropantoate 2-reductase</fullName>
        <ecNumber evidence="3 10">1.1.1.169</ecNumber>
    </recommendedName>
    <alternativeName>
        <fullName evidence="8 10">Ketopantoate reductase</fullName>
    </alternativeName>
</protein>
<dbReference type="GO" id="GO:0008677">
    <property type="term" value="F:2-dehydropantoate 2-reductase activity"/>
    <property type="evidence" value="ECO:0007669"/>
    <property type="project" value="UniProtKB-EC"/>
</dbReference>
<dbReference type="SUPFAM" id="SSF51735">
    <property type="entry name" value="NAD(P)-binding Rossmann-fold domains"/>
    <property type="match status" value="1"/>
</dbReference>
<keyword evidence="6 10" id="KW-0521">NADP</keyword>
<reference evidence="13 14" key="1">
    <citation type="submission" date="2020-04" db="EMBL/GenBank/DDBJ databases">
        <authorList>
            <person name="De Canck E."/>
        </authorList>
    </citation>
    <scope>NUCLEOTIDE SEQUENCE [LARGE SCALE GENOMIC DNA]</scope>
    <source>
        <strain evidence="13 14">LMG 3458</strain>
    </source>
</reference>
<evidence type="ECO:0000256" key="4">
    <source>
        <dbReference type="ARBA" id="ARBA00019465"/>
    </source>
</evidence>
<evidence type="ECO:0000256" key="6">
    <source>
        <dbReference type="ARBA" id="ARBA00022857"/>
    </source>
</evidence>
<evidence type="ECO:0000256" key="7">
    <source>
        <dbReference type="ARBA" id="ARBA00023002"/>
    </source>
</evidence>
<dbReference type="InterPro" id="IPR050838">
    <property type="entry name" value="Ketopantoate_reductase"/>
</dbReference>
<dbReference type="PANTHER" id="PTHR43765:SF2">
    <property type="entry name" value="2-DEHYDROPANTOATE 2-REDUCTASE"/>
    <property type="match status" value="1"/>
</dbReference>
<dbReference type="InterPro" id="IPR003710">
    <property type="entry name" value="ApbA"/>
</dbReference>
<dbReference type="GO" id="GO:0050661">
    <property type="term" value="F:NADP binding"/>
    <property type="evidence" value="ECO:0007669"/>
    <property type="project" value="TreeGrafter"/>
</dbReference>
<gene>
    <name evidence="13" type="primary">panE</name>
    <name evidence="13" type="ORF">LMG3458_01648</name>
</gene>
<feature type="domain" description="Ketopantoate reductase C-terminal" evidence="12">
    <location>
        <begin position="181"/>
        <end position="302"/>
    </location>
</feature>
<dbReference type="Proteomes" id="UP000494111">
    <property type="component" value="Unassembled WGS sequence"/>
</dbReference>
<dbReference type="InterPro" id="IPR013328">
    <property type="entry name" value="6PGD_dom2"/>
</dbReference>
<evidence type="ECO:0000259" key="12">
    <source>
        <dbReference type="Pfam" id="PF08546"/>
    </source>
</evidence>
<evidence type="ECO:0000313" key="13">
    <source>
        <dbReference type="EMBL" id="CAB3681568.1"/>
    </source>
</evidence>
<dbReference type="RefSeq" id="WP_175192314.1">
    <property type="nucleotide sequence ID" value="NZ_CADIJO010000004.1"/>
</dbReference>
<dbReference type="InterPro" id="IPR036291">
    <property type="entry name" value="NAD(P)-bd_dom_sf"/>
</dbReference>
<sequence length="309" mass="32510">MNIAILGAGAMGSLFGGLLAEAGQDVILLDINEGHLNAIRNNGLGLCTDSGDRQVTRLTAMRPEQAQVSPDLLIVFTKTLHTEAALAGVRRLLSPDTLVLTLQNGLGNIEAVGRHVRQDRILIGMTTWPADLVGPGQVRSHGQGLVRIMPVEIQQQKAATQVAKILSLAGLRCEVDPQAWTAIWEKVAFNAALNSLCAVTGCTVGQLNAVSDGLALARAVVAEVIATAQSAGINADAAHCMASVTDALARHKAHKPSMLQDVIAGRQTEIESINGEVVARAHRAGIAVPHTEMLLGLVRLIQARKAEDA</sequence>
<dbReference type="Gene3D" id="1.10.1040.10">
    <property type="entry name" value="N-(1-d-carboxylethyl)-l-norvaline Dehydrogenase, domain 2"/>
    <property type="match status" value="1"/>
</dbReference>
<dbReference type="PANTHER" id="PTHR43765">
    <property type="entry name" value="2-DEHYDROPANTOATE 2-REDUCTASE-RELATED"/>
    <property type="match status" value="1"/>
</dbReference>
<dbReference type="FunFam" id="1.10.1040.10:FF:000017">
    <property type="entry name" value="2-dehydropantoate 2-reductase"/>
    <property type="match status" value="1"/>
</dbReference>
<evidence type="ECO:0000256" key="10">
    <source>
        <dbReference type="RuleBase" id="RU362068"/>
    </source>
</evidence>
<evidence type="ECO:0000259" key="11">
    <source>
        <dbReference type="Pfam" id="PF02558"/>
    </source>
</evidence>
<proteinExistence type="inferred from homology"/>
<accession>A0A6S6ZJM8</accession>